<dbReference type="PANTHER" id="PTHR33933">
    <property type="entry name" value="NUCLEOTIDYLTRANSFERASE"/>
    <property type="match status" value="1"/>
</dbReference>
<dbReference type="InterPro" id="IPR002934">
    <property type="entry name" value="Polymerase_NTP_transf_dom"/>
</dbReference>
<dbReference type="PANTHER" id="PTHR33933:SF1">
    <property type="entry name" value="PROTEIN ADENYLYLTRANSFERASE MNTA-RELATED"/>
    <property type="match status" value="1"/>
</dbReference>
<dbReference type="STRING" id="1797589.A2784_00045"/>
<dbReference type="Pfam" id="PF01909">
    <property type="entry name" value="NTP_transf_2"/>
    <property type="match status" value="1"/>
</dbReference>
<feature type="domain" description="Polymerase nucleotidyl transferase" evidence="1">
    <location>
        <begin position="15"/>
        <end position="104"/>
    </location>
</feature>
<proteinExistence type="predicted"/>
<gene>
    <name evidence="2" type="ORF">A2784_00045</name>
</gene>
<dbReference type="SUPFAM" id="SSF81301">
    <property type="entry name" value="Nucleotidyltransferase"/>
    <property type="match status" value="1"/>
</dbReference>
<reference evidence="2 3" key="1">
    <citation type="journal article" date="2016" name="Nat. Commun.">
        <title>Thousands of microbial genomes shed light on interconnected biogeochemical processes in an aquifer system.</title>
        <authorList>
            <person name="Anantharaman K."/>
            <person name="Brown C.T."/>
            <person name="Hug L.A."/>
            <person name="Sharon I."/>
            <person name="Castelle C.J."/>
            <person name="Probst A.J."/>
            <person name="Thomas B.C."/>
            <person name="Singh A."/>
            <person name="Wilkins M.J."/>
            <person name="Karaoz U."/>
            <person name="Brodie E.L."/>
            <person name="Williams K.H."/>
            <person name="Hubbard S.S."/>
            <person name="Banfield J.F."/>
        </authorList>
    </citation>
    <scope>NUCLEOTIDE SEQUENCE [LARGE SCALE GENOMIC DNA]</scope>
</reference>
<comment type="caution">
    <text evidence="2">The sequence shown here is derived from an EMBL/GenBank/DDBJ whole genome shotgun (WGS) entry which is preliminary data.</text>
</comment>
<dbReference type="CDD" id="cd05403">
    <property type="entry name" value="NT_KNTase_like"/>
    <property type="match status" value="1"/>
</dbReference>
<protein>
    <recommendedName>
        <fullName evidence="1">Polymerase nucleotidyl transferase domain-containing protein</fullName>
    </recommendedName>
</protein>
<sequence length="107" mass="12316">MTKQLKQEIDLVVSQLVANYKPEKVILFGSAARGDATEESDLDFLVIKAGVEQLQSHERYYQVSKIISHRVATDVLVYTPQEIKKRLYLEDPFIRQIWEEGMVVYGA</sequence>
<dbReference type="AlphaFoldDB" id="A0A1G1VL00"/>
<dbReference type="Proteomes" id="UP000177324">
    <property type="component" value="Unassembled WGS sequence"/>
</dbReference>
<evidence type="ECO:0000313" key="3">
    <source>
        <dbReference type="Proteomes" id="UP000177324"/>
    </source>
</evidence>
<dbReference type="InterPro" id="IPR043519">
    <property type="entry name" value="NT_sf"/>
</dbReference>
<dbReference type="GO" id="GO:0016779">
    <property type="term" value="F:nucleotidyltransferase activity"/>
    <property type="evidence" value="ECO:0007669"/>
    <property type="project" value="InterPro"/>
</dbReference>
<dbReference type="InterPro" id="IPR052548">
    <property type="entry name" value="Type_VII_TA_antitoxin"/>
</dbReference>
<dbReference type="EMBL" id="MHCH01000056">
    <property type="protein sequence ID" value="OGY15917.1"/>
    <property type="molecule type" value="Genomic_DNA"/>
</dbReference>
<dbReference type="Gene3D" id="3.30.460.10">
    <property type="entry name" value="Beta Polymerase, domain 2"/>
    <property type="match status" value="1"/>
</dbReference>
<accession>A0A1G1VL00</accession>
<name>A0A1G1VL00_9BACT</name>
<evidence type="ECO:0000313" key="2">
    <source>
        <dbReference type="EMBL" id="OGY15917.1"/>
    </source>
</evidence>
<organism evidence="2 3">
    <name type="scientific">Candidatus Chisholmbacteria bacterium RIFCSPHIGHO2_01_FULL_48_12</name>
    <dbReference type="NCBI Taxonomy" id="1797589"/>
    <lineage>
        <taxon>Bacteria</taxon>
        <taxon>Candidatus Chisholmiibacteriota</taxon>
    </lineage>
</organism>
<evidence type="ECO:0000259" key="1">
    <source>
        <dbReference type="Pfam" id="PF01909"/>
    </source>
</evidence>